<keyword evidence="3" id="KW-1185">Reference proteome</keyword>
<protein>
    <submittedName>
        <fullName evidence="2">Uncharacterized protein</fullName>
    </submittedName>
</protein>
<feature type="region of interest" description="Disordered" evidence="1">
    <location>
        <begin position="1"/>
        <end position="23"/>
    </location>
</feature>
<reference evidence="2" key="1">
    <citation type="journal article" date="2014" name="Int. J. Syst. Evol. Microbiol.">
        <title>Complete genome sequence of Corynebacterium casei LMG S-19264T (=DSM 44701T), isolated from a smear-ripened cheese.</title>
        <authorList>
            <consortium name="US DOE Joint Genome Institute (JGI-PGF)"/>
            <person name="Walter F."/>
            <person name="Albersmeier A."/>
            <person name="Kalinowski J."/>
            <person name="Ruckert C."/>
        </authorList>
    </citation>
    <scope>NUCLEOTIDE SEQUENCE</scope>
    <source>
        <strain evidence="2">JCM 3172</strain>
    </source>
</reference>
<gene>
    <name evidence="2" type="ORF">GCM10014713_65750</name>
</gene>
<accession>A0A918LXF1</accession>
<evidence type="ECO:0000313" key="2">
    <source>
        <dbReference type="EMBL" id="GGT63328.1"/>
    </source>
</evidence>
<organism evidence="2 3">
    <name type="scientific">Streptomyces purpureus</name>
    <dbReference type="NCBI Taxonomy" id="1951"/>
    <lineage>
        <taxon>Bacteria</taxon>
        <taxon>Bacillati</taxon>
        <taxon>Actinomycetota</taxon>
        <taxon>Actinomycetes</taxon>
        <taxon>Kitasatosporales</taxon>
        <taxon>Streptomycetaceae</taxon>
        <taxon>Streptomyces</taxon>
    </lineage>
</organism>
<evidence type="ECO:0000313" key="3">
    <source>
        <dbReference type="Proteomes" id="UP000619486"/>
    </source>
</evidence>
<comment type="caution">
    <text evidence="2">The sequence shown here is derived from an EMBL/GenBank/DDBJ whole genome shotgun (WGS) entry which is preliminary data.</text>
</comment>
<proteinExistence type="predicted"/>
<sequence length="83" mass="8194">MTGAVYACHAPEPSANSSELTPEPVSEAVTVTVAIPTYRPCSSFSPLTLAEVSGGVVSSLGGATTVKATAFSGAVLPALSVAR</sequence>
<evidence type="ECO:0000256" key="1">
    <source>
        <dbReference type="SAM" id="MobiDB-lite"/>
    </source>
</evidence>
<name>A0A918LXF1_9ACTN</name>
<dbReference type="Proteomes" id="UP000619486">
    <property type="component" value="Unassembled WGS sequence"/>
</dbReference>
<reference evidence="2" key="2">
    <citation type="submission" date="2020-09" db="EMBL/GenBank/DDBJ databases">
        <authorList>
            <person name="Sun Q."/>
            <person name="Ohkuma M."/>
        </authorList>
    </citation>
    <scope>NUCLEOTIDE SEQUENCE</scope>
    <source>
        <strain evidence="2">JCM 3172</strain>
    </source>
</reference>
<dbReference type="EMBL" id="BMQQ01000044">
    <property type="protein sequence ID" value="GGT63328.1"/>
    <property type="molecule type" value="Genomic_DNA"/>
</dbReference>
<dbReference type="AlphaFoldDB" id="A0A918LXF1"/>